<keyword evidence="3" id="KW-1185">Reference proteome</keyword>
<evidence type="ECO:0000313" key="3">
    <source>
        <dbReference type="Proteomes" id="UP000703590"/>
    </source>
</evidence>
<dbReference type="SMART" id="SM00530">
    <property type="entry name" value="HTH_XRE"/>
    <property type="match status" value="1"/>
</dbReference>
<evidence type="ECO:0000259" key="1">
    <source>
        <dbReference type="PROSITE" id="PS50943"/>
    </source>
</evidence>
<comment type="caution">
    <text evidence="2">The sequence shown here is derived from an EMBL/GenBank/DDBJ whole genome shotgun (WGS) entry which is preliminary data.</text>
</comment>
<dbReference type="InterPro" id="IPR001387">
    <property type="entry name" value="Cro/C1-type_HTH"/>
</dbReference>
<reference evidence="2 3" key="3">
    <citation type="submission" date="2021-02" db="EMBL/GenBank/DDBJ databases">
        <authorList>
            <person name="Merkel A.Y."/>
        </authorList>
    </citation>
    <scope>NUCLEOTIDE SEQUENCE [LARGE SCALE GENOMIC DNA]</scope>
    <source>
        <strain evidence="2 3">T05b</strain>
    </source>
</reference>
<dbReference type="PROSITE" id="PS50943">
    <property type="entry name" value="HTH_CROC1"/>
    <property type="match status" value="1"/>
</dbReference>
<reference evidence="2 3" key="2">
    <citation type="submission" date="2021-02" db="EMBL/GenBank/DDBJ databases">
        <title>Sulfurospirillum tamanensis sp. nov.</title>
        <authorList>
            <person name="Frolova A."/>
            <person name="Merkel A."/>
            <person name="Slobodkin A."/>
        </authorList>
    </citation>
    <scope>NUCLEOTIDE SEQUENCE [LARGE SCALE GENOMIC DNA]</scope>
    <source>
        <strain evidence="2 3">T05b</strain>
    </source>
</reference>
<dbReference type="Pfam" id="PF01381">
    <property type="entry name" value="HTH_3"/>
    <property type="match status" value="1"/>
</dbReference>
<dbReference type="Proteomes" id="UP000703590">
    <property type="component" value="Unassembled WGS sequence"/>
</dbReference>
<protein>
    <submittedName>
        <fullName evidence="2">Helix-turn-helix transcriptional regulator</fullName>
    </submittedName>
</protein>
<dbReference type="Gene3D" id="1.10.260.40">
    <property type="entry name" value="lambda repressor-like DNA-binding domains"/>
    <property type="match status" value="1"/>
</dbReference>
<dbReference type="EMBL" id="JAFHKK010000036">
    <property type="protein sequence ID" value="MBN2965410.1"/>
    <property type="molecule type" value="Genomic_DNA"/>
</dbReference>
<feature type="domain" description="HTH cro/C1-type" evidence="1">
    <location>
        <begin position="29"/>
        <end position="86"/>
    </location>
</feature>
<reference evidence="3" key="1">
    <citation type="submission" date="2021-02" db="EMBL/GenBank/DDBJ databases">
        <title>Sulfurospirillum tamanensis sp. nov.</title>
        <authorList>
            <person name="Merkel A.Y."/>
        </authorList>
    </citation>
    <scope>NUCLEOTIDE SEQUENCE [LARGE SCALE GENOMIC DNA]</scope>
    <source>
        <strain evidence="3">T05b</strain>
    </source>
</reference>
<dbReference type="CDD" id="cd00093">
    <property type="entry name" value="HTH_XRE"/>
    <property type="match status" value="1"/>
</dbReference>
<name>A0ABS2WUU5_9BACT</name>
<organism evidence="2 3">
    <name type="scientific">Sulfurospirillum tamanense</name>
    <dbReference type="NCBI Taxonomy" id="2813362"/>
    <lineage>
        <taxon>Bacteria</taxon>
        <taxon>Pseudomonadati</taxon>
        <taxon>Campylobacterota</taxon>
        <taxon>Epsilonproteobacteria</taxon>
        <taxon>Campylobacterales</taxon>
        <taxon>Sulfurospirillaceae</taxon>
        <taxon>Sulfurospirillum</taxon>
    </lineage>
</organism>
<evidence type="ECO:0000313" key="2">
    <source>
        <dbReference type="EMBL" id="MBN2965410.1"/>
    </source>
</evidence>
<dbReference type="InterPro" id="IPR010982">
    <property type="entry name" value="Lambda_DNA-bd_dom_sf"/>
</dbReference>
<gene>
    <name evidence="2" type="ORF">JWV37_11510</name>
</gene>
<proteinExistence type="predicted"/>
<accession>A0ABS2WUU5</accession>
<dbReference type="SUPFAM" id="SSF47413">
    <property type="entry name" value="lambda repressor-like DNA-binding domains"/>
    <property type="match status" value="1"/>
</dbReference>
<sequence>MVKILCNLTAIDIDTHHITTLYKTIGENVKKIRKQQGISQLDLALAVGYKSVSSIAKAESLIEKKHFNIEQLYKISKALDVPIEKFFEGI</sequence>